<gene>
    <name evidence="1" type="ORF">PSON_ATCC_30995.1.T0310002</name>
</gene>
<reference evidence="1" key="1">
    <citation type="submission" date="2021-01" db="EMBL/GenBank/DDBJ databases">
        <authorList>
            <consortium name="Genoscope - CEA"/>
            <person name="William W."/>
        </authorList>
    </citation>
    <scope>NUCLEOTIDE SEQUENCE</scope>
</reference>
<dbReference type="AlphaFoldDB" id="A0A8S1M6I9"/>
<comment type="caution">
    <text evidence="1">The sequence shown here is derived from an EMBL/GenBank/DDBJ whole genome shotgun (WGS) entry which is preliminary data.</text>
</comment>
<accession>A0A8S1M6I9</accession>
<proteinExistence type="predicted"/>
<evidence type="ECO:0000313" key="2">
    <source>
        <dbReference type="Proteomes" id="UP000692954"/>
    </source>
</evidence>
<dbReference type="Proteomes" id="UP000692954">
    <property type="component" value="Unassembled WGS sequence"/>
</dbReference>
<evidence type="ECO:0000313" key="1">
    <source>
        <dbReference type="EMBL" id="CAD8073523.1"/>
    </source>
</evidence>
<dbReference type="EMBL" id="CAJJDN010000031">
    <property type="protein sequence ID" value="CAD8073523.1"/>
    <property type="molecule type" value="Genomic_DNA"/>
</dbReference>
<keyword evidence="2" id="KW-1185">Reference proteome</keyword>
<organism evidence="1 2">
    <name type="scientific">Paramecium sonneborni</name>
    <dbReference type="NCBI Taxonomy" id="65129"/>
    <lineage>
        <taxon>Eukaryota</taxon>
        <taxon>Sar</taxon>
        <taxon>Alveolata</taxon>
        <taxon>Ciliophora</taxon>
        <taxon>Intramacronucleata</taxon>
        <taxon>Oligohymenophorea</taxon>
        <taxon>Peniculida</taxon>
        <taxon>Parameciidae</taxon>
        <taxon>Paramecium</taxon>
    </lineage>
</organism>
<name>A0A8S1M6I9_9CILI</name>
<protein>
    <submittedName>
        <fullName evidence="1">Uncharacterized protein</fullName>
    </submittedName>
</protein>
<sequence>MGSKKKKEKVRLWQYEYDSSFRIHFFIMQSGKNRSMRFHFNTKIFRDSLLKLLLLYLSLQIKSKQIYFKQQQIQYKHYFELGATLLLKNDKIQNEDEFKQFEQLSIKFVTFLQKYRENSVYLLRLFNMLLTHLKK</sequence>